<feature type="non-terminal residue" evidence="1">
    <location>
        <position position="1"/>
    </location>
</feature>
<sequence>KQNQTAEIARRVSLGWAAFGKLRYIIKDPKIPINLKRKVYRSCILPVTTYGLETMTLTQRSANSLRVCQRAMERSMLGISLRDRVRNDIIRSKTGVPDIVGQIAALKWRWAGHVARCKDERWNKRLVCWTPRASTRSVGRPQSRWHDDIRRHAGSNWLRVAQERETWK</sequence>
<accession>E2AL50</accession>
<reference evidence="1 2" key="1">
    <citation type="journal article" date="2010" name="Science">
        <title>Genomic comparison of the ants Camponotus floridanus and Harpegnathos saltator.</title>
        <authorList>
            <person name="Bonasio R."/>
            <person name="Zhang G."/>
            <person name="Ye C."/>
            <person name="Mutti N.S."/>
            <person name="Fang X."/>
            <person name="Qin N."/>
            <person name="Donahue G."/>
            <person name="Yang P."/>
            <person name="Li Q."/>
            <person name="Li C."/>
            <person name="Zhang P."/>
            <person name="Huang Z."/>
            <person name="Berger S.L."/>
            <person name="Reinberg D."/>
            <person name="Wang J."/>
            <person name="Liebig J."/>
        </authorList>
    </citation>
    <scope>NUCLEOTIDE SEQUENCE [LARGE SCALE GENOMIC DNA]</scope>
    <source>
        <strain evidence="2">C129</strain>
    </source>
</reference>
<proteinExistence type="predicted"/>
<keyword evidence="2" id="KW-1185">Reference proteome</keyword>
<gene>
    <name evidence="1" type="ORF">EAG_13016</name>
</gene>
<name>E2AL50_CAMFO</name>
<dbReference type="STRING" id="104421.E2AL50"/>
<evidence type="ECO:0000313" key="1">
    <source>
        <dbReference type="EMBL" id="EFN65840.1"/>
    </source>
</evidence>
<protein>
    <submittedName>
        <fullName evidence="1">Uncharacterized transposon-derived protein F52C9.6</fullName>
    </submittedName>
</protein>
<dbReference type="AlphaFoldDB" id="E2AL50"/>
<dbReference type="EMBL" id="GL440455">
    <property type="protein sequence ID" value="EFN65840.1"/>
    <property type="molecule type" value="Genomic_DNA"/>
</dbReference>
<feature type="non-terminal residue" evidence="1">
    <location>
        <position position="168"/>
    </location>
</feature>
<dbReference type="PANTHER" id="PTHR47027">
    <property type="entry name" value="REVERSE TRANSCRIPTASE DOMAIN-CONTAINING PROTEIN"/>
    <property type="match status" value="1"/>
</dbReference>
<dbReference type="InParanoid" id="E2AL50"/>
<dbReference type="PANTHER" id="PTHR47027:SF20">
    <property type="entry name" value="REVERSE TRANSCRIPTASE-LIKE PROTEIN WITH RNA-DIRECTED DNA POLYMERASE DOMAIN"/>
    <property type="match status" value="1"/>
</dbReference>
<dbReference type="Proteomes" id="UP000000311">
    <property type="component" value="Unassembled WGS sequence"/>
</dbReference>
<evidence type="ECO:0000313" key="2">
    <source>
        <dbReference type="Proteomes" id="UP000000311"/>
    </source>
</evidence>
<organism evidence="2">
    <name type="scientific">Camponotus floridanus</name>
    <name type="common">Florida carpenter ant</name>
    <dbReference type="NCBI Taxonomy" id="104421"/>
    <lineage>
        <taxon>Eukaryota</taxon>
        <taxon>Metazoa</taxon>
        <taxon>Ecdysozoa</taxon>
        <taxon>Arthropoda</taxon>
        <taxon>Hexapoda</taxon>
        <taxon>Insecta</taxon>
        <taxon>Pterygota</taxon>
        <taxon>Neoptera</taxon>
        <taxon>Endopterygota</taxon>
        <taxon>Hymenoptera</taxon>
        <taxon>Apocrita</taxon>
        <taxon>Aculeata</taxon>
        <taxon>Formicoidea</taxon>
        <taxon>Formicidae</taxon>
        <taxon>Formicinae</taxon>
        <taxon>Camponotus</taxon>
    </lineage>
</organism>
<dbReference type="OMA" id="IFHRISK"/>
<dbReference type="OrthoDB" id="7552168at2759"/>